<dbReference type="InterPro" id="IPR000424">
    <property type="entry name" value="Primosome_PriB/ssb"/>
</dbReference>
<evidence type="ECO:0000256" key="3">
    <source>
        <dbReference type="SAM" id="MobiDB-lite"/>
    </source>
</evidence>
<dbReference type="SUPFAM" id="SSF50249">
    <property type="entry name" value="Nucleic acid-binding proteins"/>
    <property type="match status" value="1"/>
</dbReference>
<dbReference type="RefSeq" id="WP_183348724.1">
    <property type="nucleotide sequence ID" value="NZ_JACHEO010000003.1"/>
</dbReference>
<name>A0A840UNH4_9BACT</name>
<feature type="compositionally biased region" description="Polar residues" evidence="3">
    <location>
        <begin position="126"/>
        <end position="136"/>
    </location>
</feature>
<keyword evidence="5" id="KW-1185">Reference proteome</keyword>
<dbReference type="PROSITE" id="PS50935">
    <property type="entry name" value="SSB"/>
    <property type="match status" value="1"/>
</dbReference>
<dbReference type="Proteomes" id="UP000539642">
    <property type="component" value="Unassembled WGS sequence"/>
</dbReference>
<dbReference type="GO" id="GO:0003697">
    <property type="term" value="F:single-stranded DNA binding"/>
    <property type="evidence" value="ECO:0007669"/>
    <property type="project" value="InterPro"/>
</dbReference>
<reference evidence="4 5" key="1">
    <citation type="submission" date="2020-08" db="EMBL/GenBank/DDBJ databases">
        <title>Genomic Encyclopedia of Type Strains, Phase IV (KMG-IV): sequencing the most valuable type-strain genomes for metagenomic binning, comparative biology and taxonomic classification.</title>
        <authorList>
            <person name="Goeker M."/>
        </authorList>
    </citation>
    <scope>NUCLEOTIDE SEQUENCE [LARGE SCALE GENOMIC DNA]</scope>
    <source>
        <strain evidence="4 5">DSM 28570</strain>
    </source>
</reference>
<protein>
    <submittedName>
        <fullName evidence="4">Single-stranded DNA-binding protein</fullName>
    </submittedName>
</protein>
<dbReference type="CDD" id="cd04496">
    <property type="entry name" value="SSB_OBF"/>
    <property type="match status" value="1"/>
</dbReference>
<evidence type="ECO:0000313" key="5">
    <source>
        <dbReference type="Proteomes" id="UP000539642"/>
    </source>
</evidence>
<dbReference type="EMBL" id="JACHEO010000003">
    <property type="protein sequence ID" value="MBB5347185.1"/>
    <property type="molecule type" value="Genomic_DNA"/>
</dbReference>
<feature type="region of interest" description="Disordered" evidence="3">
    <location>
        <begin position="91"/>
        <end position="136"/>
    </location>
</feature>
<dbReference type="InterPro" id="IPR012340">
    <property type="entry name" value="NA-bd_OB-fold"/>
</dbReference>
<accession>A0A840UNH4</accession>
<evidence type="ECO:0000256" key="1">
    <source>
        <dbReference type="ARBA" id="ARBA00023125"/>
    </source>
</evidence>
<proteinExistence type="predicted"/>
<gene>
    <name evidence="4" type="ORF">HNQ81_000898</name>
</gene>
<dbReference type="AlphaFoldDB" id="A0A840UNH4"/>
<evidence type="ECO:0000256" key="2">
    <source>
        <dbReference type="PROSITE-ProRule" id="PRU00252"/>
    </source>
</evidence>
<evidence type="ECO:0000313" key="4">
    <source>
        <dbReference type="EMBL" id="MBB5347185.1"/>
    </source>
</evidence>
<keyword evidence="1 2" id="KW-0238">DNA-binding</keyword>
<comment type="caution">
    <text evidence="4">The sequence shown here is derived from an EMBL/GenBank/DDBJ whole genome shotgun (WGS) entry which is preliminary data.</text>
</comment>
<dbReference type="Gene3D" id="2.40.50.140">
    <property type="entry name" value="Nucleic acid-binding proteins"/>
    <property type="match status" value="1"/>
</dbReference>
<organism evidence="4 5">
    <name type="scientific">Desulfoprunum benzoelyticum</name>
    <dbReference type="NCBI Taxonomy" id="1506996"/>
    <lineage>
        <taxon>Bacteria</taxon>
        <taxon>Pseudomonadati</taxon>
        <taxon>Thermodesulfobacteriota</taxon>
        <taxon>Desulfobulbia</taxon>
        <taxon>Desulfobulbales</taxon>
        <taxon>Desulfobulbaceae</taxon>
        <taxon>Desulfoprunum</taxon>
    </lineage>
</organism>
<sequence>MRDLNEFRFSGTVQRFDRIQTKTGMAMVSFSVLCWKERIRNVAFKALAEQTELSPGDRIEVRGHIQSTEWQDKDGNRRTGWQVIAHEISRAENMTGLNQGQPTPPARLQPARQSGMFPEERRPDTNEQFSYQGGPF</sequence>
<dbReference type="Pfam" id="PF00436">
    <property type="entry name" value="SSB"/>
    <property type="match status" value="1"/>
</dbReference>